<dbReference type="EMBL" id="PJCH01000017">
    <property type="protein sequence ID" value="PQA85518.1"/>
    <property type="molecule type" value="Genomic_DNA"/>
</dbReference>
<dbReference type="GO" id="GO:0005886">
    <property type="term" value="C:plasma membrane"/>
    <property type="evidence" value="ECO:0007669"/>
    <property type="project" value="InterPro"/>
</dbReference>
<comment type="subcellular location">
    <subcellularLocation>
        <location evidence="1">Membrane</location>
        <topology evidence="1">Single-pass membrane protein</topology>
    </subcellularLocation>
</comment>
<keyword evidence="4" id="KW-0472">Membrane</keyword>
<organism evidence="6 7">
    <name type="scientific">Hyphococcus luteus</name>
    <dbReference type="NCBI Taxonomy" id="2058213"/>
    <lineage>
        <taxon>Bacteria</taxon>
        <taxon>Pseudomonadati</taxon>
        <taxon>Pseudomonadota</taxon>
        <taxon>Alphaproteobacteria</taxon>
        <taxon>Parvularculales</taxon>
        <taxon>Parvularculaceae</taxon>
        <taxon>Hyphococcus</taxon>
    </lineage>
</organism>
<evidence type="ECO:0000313" key="6">
    <source>
        <dbReference type="EMBL" id="PQA85518.1"/>
    </source>
</evidence>
<reference evidence="6 7" key="1">
    <citation type="submission" date="2017-12" db="EMBL/GenBank/DDBJ databases">
        <authorList>
            <person name="Hurst M.R.H."/>
        </authorList>
    </citation>
    <scope>NUCLEOTIDE SEQUENCE [LARGE SCALE GENOMIC DNA]</scope>
    <source>
        <strain evidence="6 7">SY-3-19</strain>
    </source>
</reference>
<comment type="caution">
    <text evidence="6">The sequence shown here is derived from an EMBL/GenBank/DDBJ whole genome shotgun (WGS) entry which is preliminary data.</text>
</comment>
<accession>A0A2S7JZ98</accession>
<evidence type="ECO:0000256" key="2">
    <source>
        <dbReference type="ARBA" id="ARBA00022692"/>
    </source>
</evidence>
<evidence type="ECO:0000256" key="4">
    <source>
        <dbReference type="ARBA" id="ARBA00023136"/>
    </source>
</evidence>
<keyword evidence="7" id="KW-1185">Reference proteome</keyword>
<evidence type="ECO:0000313" key="7">
    <source>
        <dbReference type="Proteomes" id="UP000239504"/>
    </source>
</evidence>
<dbReference type="GO" id="GO:0097347">
    <property type="term" value="C:TAM protein secretion complex"/>
    <property type="evidence" value="ECO:0007669"/>
    <property type="project" value="TreeGrafter"/>
</dbReference>
<evidence type="ECO:0000256" key="3">
    <source>
        <dbReference type="ARBA" id="ARBA00022989"/>
    </source>
</evidence>
<evidence type="ECO:0000259" key="5">
    <source>
        <dbReference type="Pfam" id="PF04357"/>
    </source>
</evidence>
<feature type="domain" description="Translocation and assembly module TamB C-terminal" evidence="5">
    <location>
        <begin position="934"/>
        <end position="1274"/>
    </location>
</feature>
<keyword evidence="2" id="KW-0812">Transmembrane</keyword>
<proteinExistence type="predicted"/>
<dbReference type="RefSeq" id="WP_104832158.1">
    <property type="nucleotide sequence ID" value="NZ_PJCH01000017.1"/>
</dbReference>
<gene>
    <name evidence="6" type="ORF">CW354_21500</name>
</gene>
<dbReference type="AlphaFoldDB" id="A0A2S7JZ98"/>
<dbReference type="PANTHER" id="PTHR36985:SF1">
    <property type="entry name" value="TRANSLOCATION AND ASSEMBLY MODULE SUBUNIT TAMB"/>
    <property type="match status" value="1"/>
</dbReference>
<dbReference type="GO" id="GO:0009306">
    <property type="term" value="P:protein secretion"/>
    <property type="evidence" value="ECO:0007669"/>
    <property type="project" value="InterPro"/>
</dbReference>
<dbReference type="PANTHER" id="PTHR36985">
    <property type="entry name" value="TRANSLOCATION AND ASSEMBLY MODULE SUBUNIT TAMB"/>
    <property type="match status" value="1"/>
</dbReference>
<name>A0A2S7JZ98_9PROT</name>
<dbReference type="Proteomes" id="UP000239504">
    <property type="component" value="Unassembled WGS sequence"/>
</dbReference>
<sequence>MRHAIVISLVALGSVIAVVIGAWIGLFHTPPGREFLEEIVESQLGGALDSRADVGALKGGLPGHIILDGVALWDPTSPDDADPWLSAEKLELRWRPFALLRKRIIIDEAVLTGADLKGAPPEGETQNDEARQFKIFGEAPHIDIRRLVVDGFTARVNGVERRIDGGGAVRLDGPEIALALNLSSRDGADEADILFDKSPSQGHFKLDATIKGAPGGALTTLIGLEGPLSLHAAGDGPVNEAPMTIAGAIGGYGDIEAQIVANFDGFDGADIKLSLAPGPRLNSVTELSGPVALDARYDVKNRGGALAIRKLTSALGEIEGGLRWRAPRGFVDRLNVEVKAQLAEDYRPEIQEIAGDELALKAVLDWRRDDYALKGTLAGPLATLTLENGATDLRHLISGDARLEAGPRDNAPVWLEDGFVFEAGLDADFETRAEFTNARFETGGGARFTGAGAYGFEDDSLALKGDIILPAEVAEKLAPGTDFSGAVTGDIDLSGPLDLFTLNTAFETPAIKMNDSTLPPMNAQAALSGLPRYPNGEVKARAANDAPRRLEVRFRSSEDGTVRLPQLLYAGRGFELKGTGRVEPDRQTVNLDLAYEGDKDAEPWPGVNAAGDLAIKGVLSREGALSKMQASAGRLRVNEIAVSGAEATAEGPPGAMELTVSSDSVTTPQAGAITGFSARGQFNARGAPTLTLTAFEAVIRDNRAELTAPARFDFEDGVDIRNLRMNWGKDGVISLDGGFSETRWRADAAFTNANIPGADSQVTATVALDTEAETPGRGEFYLRSLLVADEEASIDGRLVWDGETLRLTDRGDEKSLEMDVRLPAKLVKTPALSVDTSEELDGRVRYEGDIQALAAYMPPVLQSVEGDLAADFRLSGTLEAPDLSGRADLADGAYTEIESGFSLDGLHAEAQASYGGGASALTFKGGASGAGQSRKDTITFNGDLTLGEESKITLAVKLDGAELSAHPVNKVRADGDLSLSGPLGALKAEGEITVAELDAEIASPESTGLVDIEVIAYNDEPQAAQETEAAASEPNLDYDIHVSADDRIFIRGRGLESEWSADVNAVTGREAPLVLGSLSLRRGWVDFSGRRFDLTRGSVDFDRLAPNNPRIDIRAELSTADITAVITVSGRADDPDIELTSTPSMPSEDIMAFVLFGKPAQELSETESAQAALALASLSGIGPFGGGGGGITGKLRRAVGLDLLNIDVDPQSGGGSLTVGKYVAEGFFVSASQDAEGRNGSVSVKYEITDNIVVETELEQNGDQTVSANWKKDF</sequence>
<keyword evidence="3" id="KW-1133">Transmembrane helix</keyword>
<dbReference type="InterPro" id="IPR007452">
    <property type="entry name" value="TamB_C"/>
</dbReference>
<protein>
    <recommendedName>
        <fullName evidence="5">Translocation and assembly module TamB C-terminal domain-containing protein</fullName>
    </recommendedName>
</protein>
<dbReference type="Pfam" id="PF04357">
    <property type="entry name" value="TamB"/>
    <property type="match status" value="1"/>
</dbReference>
<evidence type="ECO:0000256" key="1">
    <source>
        <dbReference type="ARBA" id="ARBA00004167"/>
    </source>
</evidence>